<protein>
    <recommendedName>
        <fullName evidence="1">N-acetyltransferase domain-containing protein</fullName>
    </recommendedName>
</protein>
<dbReference type="SUPFAM" id="SSF55729">
    <property type="entry name" value="Acyl-CoA N-acyltransferases (Nat)"/>
    <property type="match status" value="1"/>
</dbReference>
<dbReference type="InterPro" id="IPR000182">
    <property type="entry name" value="GNAT_dom"/>
</dbReference>
<keyword evidence="3" id="KW-1185">Reference proteome</keyword>
<comment type="caution">
    <text evidence="2">The sequence shown here is derived from an EMBL/GenBank/DDBJ whole genome shotgun (WGS) entry which is preliminary data.</text>
</comment>
<evidence type="ECO:0000313" key="3">
    <source>
        <dbReference type="Proteomes" id="UP000252458"/>
    </source>
</evidence>
<dbReference type="Proteomes" id="UP000252458">
    <property type="component" value="Unassembled WGS sequence"/>
</dbReference>
<reference evidence="2 3" key="1">
    <citation type="submission" date="2018-06" db="EMBL/GenBank/DDBJ databases">
        <title>Draft genome sequence of Burkholderia reimsis strain BE51 isolated from a French agricultural soil.</title>
        <authorList>
            <person name="Esmaeel Q."/>
        </authorList>
    </citation>
    <scope>NUCLEOTIDE SEQUENCE [LARGE SCALE GENOMIC DNA]</scope>
    <source>
        <strain evidence="2 3">BE51</strain>
    </source>
</reference>
<dbReference type="PROSITE" id="PS51186">
    <property type="entry name" value="GNAT"/>
    <property type="match status" value="1"/>
</dbReference>
<dbReference type="GO" id="GO:0016747">
    <property type="term" value="F:acyltransferase activity, transferring groups other than amino-acyl groups"/>
    <property type="evidence" value="ECO:0007669"/>
    <property type="project" value="InterPro"/>
</dbReference>
<dbReference type="InterPro" id="IPR016181">
    <property type="entry name" value="Acyl_CoA_acyltransferase"/>
</dbReference>
<sequence length="223" mass="24867">MQETFTDSIMYPTESKVVPLSRQFLESSIALIDAAFSRDPTLAWCLSAQTPGFDARRTNYLRSYLQYHHDASLPVLGVWVRDALVAVSYFTPGSTTENTSSLAELGHQIASGCGKRSLHRIDLLRRVVESKLSCHDCSRIEFIAVSPLMQGHGIGASLLRTTLAYLQDIEPDKNVFLETGEVRNLPLYLRHGFSVRQRIGFPGLDQYLLRKDAVYGGLATSNE</sequence>
<dbReference type="AlphaFoldDB" id="A0A365QMR9"/>
<dbReference type="Gene3D" id="3.40.630.30">
    <property type="match status" value="1"/>
</dbReference>
<accession>A0A365QMR9</accession>
<gene>
    <name evidence="2" type="ORF">DPV79_29715</name>
</gene>
<evidence type="ECO:0000313" key="2">
    <source>
        <dbReference type="EMBL" id="RBB35074.1"/>
    </source>
</evidence>
<feature type="domain" description="N-acetyltransferase" evidence="1">
    <location>
        <begin position="51"/>
        <end position="214"/>
    </location>
</feature>
<evidence type="ECO:0000259" key="1">
    <source>
        <dbReference type="PROSITE" id="PS51186"/>
    </source>
</evidence>
<organism evidence="2 3">
    <name type="scientific">Burkholderia reimsis</name>
    <dbReference type="NCBI Taxonomy" id="2234132"/>
    <lineage>
        <taxon>Bacteria</taxon>
        <taxon>Pseudomonadati</taxon>
        <taxon>Pseudomonadota</taxon>
        <taxon>Betaproteobacteria</taxon>
        <taxon>Burkholderiales</taxon>
        <taxon>Burkholderiaceae</taxon>
        <taxon>Burkholderia</taxon>
    </lineage>
</organism>
<proteinExistence type="predicted"/>
<dbReference type="CDD" id="cd04301">
    <property type="entry name" value="NAT_SF"/>
    <property type="match status" value="1"/>
</dbReference>
<name>A0A365QMR9_9BURK</name>
<dbReference type="Pfam" id="PF00583">
    <property type="entry name" value="Acetyltransf_1"/>
    <property type="match status" value="1"/>
</dbReference>
<dbReference type="EMBL" id="QMFZ01000031">
    <property type="protein sequence ID" value="RBB35074.1"/>
    <property type="molecule type" value="Genomic_DNA"/>
</dbReference>